<gene>
    <name evidence="2" type="ORF">T190115A13A_100118</name>
</gene>
<dbReference type="EMBL" id="CAXJRC010000001">
    <property type="protein sequence ID" value="CAL2104830.1"/>
    <property type="molecule type" value="Genomic_DNA"/>
</dbReference>
<keyword evidence="1" id="KW-0812">Transmembrane</keyword>
<dbReference type="RefSeq" id="WP_348736512.1">
    <property type="nucleotide sequence ID" value="NZ_CAXJRC010000001.1"/>
</dbReference>
<evidence type="ECO:0000313" key="2">
    <source>
        <dbReference type="EMBL" id="CAL2104830.1"/>
    </source>
</evidence>
<protein>
    <submittedName>
        <fullName evidence="2">Uncharacterized protein</fullName>
    </submittedName>
</protein>
<keyword evidence="1" id="KW-0472">Membrane</keyword>
<feature type="transmembrane region" description="Helical" evidence="1">
    <location>
        <begin position="20"/>
        <end position="39"/>
    </location>
</feature>
<organism evidence="2 3">
    <name type="scientific">Tenacibaculum vairaonense</name>
    <dbReference type="NCBI Taxonomy" id="3137860"/>
    <lineage>
        <taxon>Bacteria</taxon>
        <taxon>Pseudomonadati</taxon>
        <taxon>Bacteroidota</taxon>
        <taxon>Flavobacteriia</taxon>
        <taxon>Flavobacteriales</taxon>
        <taxon>Flavobacteriaceae</taxon>
        <taxon>Tenacibaculum</taxon>
    </lineage>
</organism>
<keyword evidence="3" id="KW-1185">Reference proteome</keyword>
<evidence type="ECO:0000256" key="1">
    <source>
        <dbReference type="SAM" id="Phobius"/>
    </source>
</evidence>
<feature type="transmembrane region" description="Helical" evidence="1">
    <location>
        <begin position="94"/>
        <end position="114"/>
    </location>
</feature>
<sequence length="164" mass="18778">MDELSKLKKTQTDFISKLGIGAFAYIAISEFCDLIEYLFKNILIITGTVAKTIIWLPEVMSLILFTIIVIFGIKKYNEPIGMDTQKILKSLIKMFFGILVLQFLFTYFGTDFLLEKYSTEFDNYAKANKGSLMLRGYLAFLPILQFVILAIILFLNKKIVANNL</sequence>
<proteinExistence type="predicted"/>
<feature type="transmembrane region" description="Helical" evidence="1">
    <location>
        <begin position="54"/>
        <end position="73"/>
    </location>
</feature>
<comment type="caution">
    <text evidence="2">The sequence shown here is derived from an EMBL/GenBank/DDBJ whole genome shotgun (WGS) entry which is preliminary data.</text>
</comment>
<keyword evidence="1" id="KW-1133">Transmembrane helix</keyword>
<feature type="transmembrane region" description="Helical" evidence="1">
    <location>
        <begin position="134"/>
        <end position="155"/>
    </location>
</feature>
<dbReference type="Proteomes" id="UP001497602">
    <property type="component" value="Unassembled WGS sequence"/>
</dbReference>
<reference evidence="2 3" key="1">
    <citation type="submission" date="2024-05" db="EMBL/GenBank/DDBJ databases">
        <authorList>
            <person name="Duchaud E."/>
        </authorList>
    </citation>
    <scope>NUCLEOTIDE SEQUENCE [LARGE SCALE GENOMIC DNA]</scope>
    <source>
        <strain evidence="2">Ena-SAMPLE-TAB-13-05-2024-13:56:06:370-140305</strain>
    </source>
</reference>
<accession>A0ABP1F2T0</accession>
<evidence type="ECO:0000313" key="3">
    <source>
        <dbReference type="Proteomes" id="UP001497602"/>
    </source>
</evidence>
<name>A0ABP1F2T0_9FLAO</name>